<keyword evidence="2" id="KW-1185">Reference proteome</keyword>
<name>A0A5C5V956_9BACT</name>
<dbReference type="EMBL" id="SJPF01000002">
    <property type="protein sequence ID" value="TWT34242.1"/>
    <property type="molecule type" value="Genomic_DNA"/>
</dbReference>
<proteinExistence type="predicted"/>
<gene>
    <name evidence="1" type="ORF">Enr8_16360</name>
</gene>
<reference evidence="1 2" key="1">
    <citation type="submission" date="2019-02" db="EMBL/GenBank/DDBJ databases">
        <title>Deep-cultivation of Planctomycetes and their phenomic and genomic characterization uncovers novel biology.</title>
        <authorList>
            <person name="Wiegand S."/>
            <person name="Jogler M."/>
            <person name="Boedeker C."/>
            <person name="Pinto D."/>
            <person name="Vollmers J."/>
            <person name="Rivas-Marin E."/>
            <person name="Kohn T."/>
            <person name="Peeters S.H."/>
            <person name="Heuer A."/>
            <person name="Rast P."/>
            <person name="Oberbeckmann S."/>
            <person name="Bunk B."/>
            <person name="Jeske O."/>
            <person name="Meyerdierks A."/>
            <person name="Storesund J.E."/>
            <person name="Kallscheuer N."/>
            <person name="Luecker S."/>
            <person name="Lage O.M."/>
            <person name="Pohl T."/>
            <person name="Merkel B.J."/>
            <person name="Hornburger P."/>
            <person name="Mueller R.-W."/>
            <person name="Bruemmer F."/>
            <person name="Labrenz M."/>
            <person name="Spormann A.M."/>
            <person name="Op Den Camp H."/>
            <person name="Overmann J."/>
            <person name="Amann R."/>
            <person name="Jetten M.S.M."/>
            <person name="Mascher T."/>
            <person name="Medema M.H."/>
            <person name="Devos D.P."/>
            <person name="Kaster A.-K."/>
            <person name="Ovreas L."/>
            <person name="Rohde M."/>
            <person name="Galperin M.Y."/>
            <person name="Jogler C."/>
        </authorList>
    </citation>
    <scope>NUCLEOTIDE SEQUENCE [LARGE SCALE GENOMIC DNA]</scope>
    <source>
        <strain evidence="1 2">Enr8</strain>
    </source>
</reference>
<comment type="caution">
    <text evidence="1">The sequence shown here is derived from an EMBL/GenBank/DDBJ whole genome shotgun (WGS) entry which is preliminary data.</text>
</comment>
<protein>
    <submittedName>
        <fullName evidence="1">Uncharacterized protein</fullName>
    </submittedName>
</protein>
<organism evidence="1 2">
    <name type="scientific">Blastopirellula retiformator</name>
    <dbReference type="NCBI Taxonomy" id="2527970"/>
    <lineage>
        <taxon>Bacteria</taxon>
        <taxon>Pseudomonadati</taxon>
        <taxon>Planctomycetota</taxon>
        <taxon>Planctomycetia</taxon>
        <taxon>Pirellulales</taxon>
        <taxon>Pirellulaceae</taxon>
        <taxon>Blastopirellula</taxon>
    </lineage>
</organism>
<dbReference type="AlphaFoldDB" id="A0A5C5V956"/>
<dbReference type="Proteomes" id="UP000318878">
    <property type="component" value="Unassembled WGS sequence"/>
</dbReference>
<evidence type="ECO:0000313" key="1">
    <source>
        <dbReference type="EMBL" id="TWT34242.1"/>
    </source>
</evidence>
<evidence type="ECO:0000313" key="2">
    <source>
        <dbReference type="Proteomes" id="UP000318878"/>
    </source>
</evidence>
<accession>A0A5C5V956</accession>
<sequence length="134" mass="15768">MNGVAFAFAAMMAAVSAQPRDPAVTDRVDLVEINHYYDAQGRLVFDQVIFYEWSSKNARFDVVAWRLLKTPAQVPTRDWKRGGYVTSWRDGEVLREVRSIQRRETWTQHDPELIERDYLPRELRRGLSRQLAER</sequence>
<dbReference type="OrthoDB" id="272082at2"/>